<proteinExistence type="predicted"/>
<reference evidence="1" key="1">
    <citation type="submission" date="2014-11" db="EMBL/GenBank/DDBJ databases">
        <authorList>
            <person name="Amaro Gonzalez C."/>
        </authorList>
    </citation>
    <scope>NUCLEOTIDE SEQUENCE</scope>
</reference>
<reference evidence="1" key="2">
    <citation type="journal article" date="2015" name="Fish Shellfish Immunol.">
        <title>Early steps in the European eel (Anguilla anguilla)-Vibrio vulnificus interaction in the gills: Role of the RtxA13 toxin.</title>
        <authorList>
            <person name="Callol A."/>
            <person name="Pajuelo D."/>
            <person name="Ebbesson L."/>
            <person name="Teles M."/>
            <person name="MacKenzie S."/>
            <person name="Amaro C."/>
        </authorList>
    </citation>
    <scope>NUCLEOTIDE SEQUENCE</scope>
</reference>
<name>A0A0E9VX86_ANGAN</name>
<protein>
    <submittedName>
        <fullName evidence="1">Uncharacterized protein</fullName>
    </submittedName>
</protein>
<sequence length="31" mass="3565">MVSNTCTFCMIYSCRDCFSSAGFYKQDQVKT</sequence>
<dbReference type="EMBL" id="GBXM01026662">
    <property type="protein sequence ID" value="JAH81915.1"/>
    <property type="molecule type" value="Transcribed_RNA"/>
</dbReference>
<accession>A0A0E9VX86</accession>
<organism evidence="1">
    <name type="scientific">Anguilla anguilla</name>
    <name type="common">European freshwater eel</name>
    <name type="synonym">Muraena anguilla</name>
    <dbReference type="NCBI Taxonomy" id="7936"/>
    <lineage>
        <taxon>Eukaryota</taxon>
        <taxon>Metazoa</taxon>
        <taxon>Chordata</taxon>
        <taxon>Craniata</taxon>
        <taxon>Vertebrata</taxon>
        <taxon>Euteleostomi</taxon>
        <taxon>Actinopterygii</taxon>
        <taxon>Neopterygii</taxon>
        <taxon>Teleostei</taxon>
        <taxon>Anguilliformes</taxon>
        <taxon>Anguillidae</taxon>
        <taxon>Anguilla</taxon>
    </lineage>
</organism>
<evidence type="ECO:0000313" key="1">
    <source>
        <dbReference type="EMBL" id="JAH81915.1"/>
    </source>
</evidence>
<dbReference type="AlphaFoldDB" id="A0A0E9VX86"/>